<protein>
    <submittedName>
        <fullName evidence="1">Uncharacterized protein</fullName>
    </submittedName>
</protein>
<name>A0AAE0BP51_9CHLO</name>
<accession>A0AAE0BP51</accession>
<gene>
    <name evidence="1" type="ORF">CYMTET_49944</name>
</gene>
<dbReference type="Proteomes" id="UP001190700">
    <property type="component" value="Unassembled WGS sequence"/>
</dbReference>
<evidence type="ECO:0000313" key="1">
    <source>
        <dbReference type="EMBL" id="KAK3240206.1"/>
    </source>
</evidence>
<comment type="caution">
    <text evidence="1">The sequence shown here is derived from an EMBL/GenBank/DDBJ whole genome shotgun (WGS) entry which is preliminary data.</text>
</comment>
<dbReference type="EMBL" id="LGRX02033712">
    <property type="protein sequence ID" value="KAK3240206.1"/>
    <property type="molecule type" value="Genomic_DNA"/>
</dbReference>
<dbReference type="AlphaFoldDB" id="A0AAE0BP51"/>
<evidence type="ECO:0000313" key="2">
    <source>
        <dbReference type="Proteomes" id="UP001190700"/>
    </source>
</evidence>
<sequence>MNEDPKDSFRAGPLLTFPIAEVPAGVKTFAHNMELQEAFESHPRYDLGAQILFLGWIQSELKVAGVVRDSGLRLLLLNSLGRLLIMKEKPCFGGKSIYQITSSELHIGHLRKLASSKPGSLSAEFEADTHSDVADLKVITKPEAADCLIQGLRMLVAVANVGAPLHISPDLGPTFNLPVHLSSPLSLPPPPADGGFHTAFLIWHSCLSPCRMYSGFLKNDGTLAHKDYIQEELENLPLGEQHSYAKDFNEGSGRFTKIDGRIGRIC</sequence>
<keyword evidence="2" id="KW-1185">Reference proteome</keyword>
<proteinExistence type="predicted"/>
<reference evidence="1 2" key="1">
    <citation type="journal article" date="2015" name="Genome Biol. Evol.">
        <title>Comparative Genomics of a Bacterivorous Green Alga Reveals Evolutionary Causalities and Consequences of Phago-Mixotrophic Mode of Nutrition.</title>
        <authorList>
            <person name="Burns J.A."/>
            <person name="Paasch A."/>
            <person name="Narechania A."/>
            <person name="Kim E."/>
        </authorList>
    </citation>
    <scope>NUCLEOTIDE SEQUENCE [LARGE SCALE GENOMIC DNA]</scope>
    <source>
        <strain evidence="1 2">PLY_AMNH</strain>
    </source>
</reference>
<organism evidence="1 2">
    <name type="scientific">Cymbomonas tetramitiformis</name>
    <dbReference type="NCBI Taxonomy" id="36881"/>
    <lineage>
        <taxon>Eukaryota</taxon>
        <taxon>Viridiplantae</taxon>
        <taxon>Chlorophyta</taxon>
        <taxon>Pyramimonadophyceae</taxon>
        <taxon>Pyramimonadales</taxon>
        <taxon>Pyramimonadaceae</taxon>
        <taxon>Cymbomonas</taxon>
    </lineage>
</organism>